<organism evidence="2 3">
    <name type="scientific">Pseudomonas duriflava</name>
    <dbReference type="NCBI Taxonomy" id="459528"/>
    <lineage>
        <taxon>Bacteria</taxon>
        <taxon>Pseudomonadati</taxon>
        <taxon>Pseudomonadota</taxon>
        <taxon>Gammaproteobacteria</taxon>
        <taxon>Pseudomonadales</taxon>
        <taxon>Pseudomonadaceae</taxon>
        <taxon>Pseudomonas</taxon>
    </lineage>
</organism>
<dbReference type="Proteomes" id="UP000316905">
    <property type="component" value="Unassembled WGS sequence"/>
</dbReference>
<feature type="domain" description="DNA binding HTH" evidence="1">
    <location>
        <begin position="26"/>
        <end position="56"/>
    </location>
</feature>
<dbReference type="GO" id="GO:0043565">
    <property type="term" value="F:sequence-specific DNA binding"/>
    <property type="evidence" value="ECO:0007669"/>
    <property type="project" value="InterPro"/>
</dbReference>
<dbReference type="SUPFAM" id="SSF46689">
    <property type="entry name" value="Homeodomain-like"/>
    <property type="match status" value="1"/>
</dbReference>
<protein>
    <submittedName>
        <fullName evidence="2">Anaerobic nitric oxide reductase transcription regulator</fullName>
    </submittedName>
</protein>
<gene>
    <name evidence="2" type="ORF">IQ22_00365</name>
</gene>
<reference evidence="2 3" key="1">
    <citation type="journal article" date="2015" name="Stand. Genomic Sci.">
        <title>Genomic Encyclopedia of Bacterial and Archaeal Type Strains, Phase III: the genomes of soil and plant-associated and newly described type strains.</title>
        <authorList>
            <person name="Whitman W.B."/>
            <person name="Woyke T."/>
            <person name="Klenk H.P."/>
            <person name="Zhou Y."/>
            <person name="Lilburn T.G."/>
            <person name="Beck B.J."/>
            <person name="De Vos P."/>
            <person name="Vandamme P."/>
            <person name="Eisen J.A."/>
            <person name="Garrity G."/>
            <person name="Hugenholtz P."/>
            <person name="Kyrpides N.C."/>
        </authorList>
    </citation>
    <scope>NUCLEOTIDE SEQUENCE [LARGE SCALE GENOMIC DNA]</scope>
    <source>
        <strain evidence="2 3">CGMCC 1.6858</strain>
    </source>
</reference>
<sequence length="65" mass="7220">MPSSTSDGVGSPQTNLGLREAVDAYQKQLIQSALERHQYRWADVARALGLDRANLNRLARRLGVK</sequence>
<dbReference type="Pfam" id="PF02954">
    <property type="entry name" value="HTH_8"/>
    <property type="match status" value="1"/>
</dbReference>
<accession>A0A562QPK8</accession>
<dbReference type="Gene3D" id="1.10.10.60">
    <property type="entry name" value="Homeodomain-like"/>
    <property type="match status" value="1"/>
</dbReference>
<evidence type="ECO:0000313" key="2">
    <source>
        <dbReference type="EMBL" id="TWI58657.1"/>
    </source>
</evidence>
<dbReference type="InterPro" id="IPR002197">
    <property type="entry name" value="HTH_Fis"/>
</dbReference>
<dbReference type="InterPro" id="IPR009057">
    <property type="entry name" value="Homeodomain-like_sf"/>
</dbReference>
<proteinExistence type="predicted"/>
<name>A0A562QPK8_9PSED</name>
<dbReference type="AlphaFoldDB" id="A0A562QPK8"/>
<dbReference type="EMBL" id="VLKY01000001">
    <property type="protein sequence ID" value="TWI58657.1"/>
    <property type="molecule type" value="Genomic_DNA"/>
</dbReference>
<keyword evidence="3" id="KW-1185">Reference proteome</keyword>
<dbReference type="PRINTS" id="PR01590">
    <property type="entry name" value="HTHFIS"/>
</dbReference>
<evidence type="ECO:0000259" key="1">
    <source>
        <dbReference type="Pfam" id="PF02954"/>
    </source>
</evidence>
<evidence type="ECO:0000313" key="3">
    <source>
        <dbReference type="Proteomes" id="UP000316905"/>
    </source>
</evidence>
<comment type="caution">
    <text evidence="2">The sequence shown here is derived from an EMBL/GenBank/DDBJ whole genome shotgun (WGS) entry which is preliminary data.</text>
</comment>